<dbReference type="EMBL" id="JBDIVE010000001">
    <property type="protein sequence ID" value="MEN3067151.1"/>
    <property type="molecule type" value="Genomic_DNA"/>
</dbReference>
<name>A0ABU9YUD3_9RHOO</name>
<dbReference type="GO" id="GO:0016853">
    <property type="term" value="F:isomerase activity"/>
    <property type="evidence" value="ECO:0007669"/>
    <property type="project" value="UniProtKB-KW"/>
</dbReference>
<sequence length="212" mass="23396">MSELARSSDATQLLAPIDFYFDLGSPYAYLGSELIDTLGARYRRQVNWHVFLLGAAFKHTGAAPLTQQALKGSYALHDFARSAGFHDIPFRQPTRFPVSTVHAARAFCWLSAQDPLLARGFAHAIFRAYFTADRDIDNIDTVLDIAQSQGVARSSLAEALGSVALKDSLRLEVDRAIARGVFGAPFFILDGEAFWGVDRLPQLTRRLDGEAF</sequence>
<evidence type="ECO:0000313" key="4">
    <source>
        <dbReference type="Proteomes" id="UP001410394"/>
    </source>
</evidence>
<comment type="catalytic activity">
    <reaction evidence="1">
        <text>2-hydroxychromene-2-carboxylate = (3E)-4-(2-hydroxyphenyl)-2-oxobut-3-enoate</text>
        <dbReference type="Rhea" id="RHEA:27401"/>
        <dbReference type="ChEBI" id="CHEBI:59350"/>
        <dbReference type="ChEBI" id="CHEBI:59353"/>
        <dbReference type="EC" id="5.99.1.4"/>
    </reaction>
</comment>
<dbReference type="PANTHER" id="PTHR42943:SF2">
    <property type="entry name" value="GLUTATHIONE S-TRANSFERASE KAPPA 1"/>
    <property type="match status" value="1"/>
</dbReference>
<reference evidence="3 4" key="1">
    <citation type="journal article" date="2018" name="Int. J. Syst. Evol. Microbiol.">
        <title>Uliginosibacterium sediminicola sp. nov., isolated from freshwater sediment.</title>
        <authorList>
            <person name="Hwang W.M."/>
            <person name="Kim S.M."/>
            <person name="Kang K."/>
            <person name="Ahn T.Y."/>
        </authorList>
    </citation>
    <scope>NUCLEOTIDE SEQUENCE [LARGE SCALE GENOMIC DNA]</scope>
    <source>
        <strain evidence="3 4">M1-21</strain>
    </source>
</reference>
<gene>
    <name evidence="3" type="ORF">ABDB84_01600</name>
</gene>
<dbReference type="InterPro" id="IPR001853">
    <property type="entry name" value="DSBA-like_thioredoxin_dom"/>
</dbReference>
<protein>
    <recommendedName>
        <fullName evidence="1">2-hydroxychromene-2-carboxylate isomerase</fullName>
        <ecNumber evidence="1">5.99.1.4</ecNumber>
    </recommendedName>
</protein>
<keyword evidence="1 3" id="KW-0413">Isomerase</keyword>
<dbReference type="InterPro" id="IPR036249">
    <property type="entry name" value="Thioredoxin-like_sf"/>
</dbReference>
<dbReference type="PIRSF" id="PIRSF006386">
    <property type="entry name" value="HCCAis_GSTk"/>
    <property type="match status" value="1"/>
</dbReference>
<dbReference type="Proteomes" id="UP001410394">
    <property type="component" value="Unassembled WGS sequence"/>
</dbReference>
<dbReference type="EC" id="5.99.1.4" evidence="1"/>
<dbReference type="RefSeq" id="WP_345917919.1">
    <property type="nucleotide sequence ID" value="NZ_JBDIVE010000001.1"/>
</dbReference>
<keyword evidence="4" id="KW-1185">Reference proteome</keyword>
<dbReference type="PANTHER" id="PTHR42943">
    <property type="entry name" value="GLUTATHIONE S-TRANSFERASE KAPPA"/>
    <property type="match status" value="1"/>
</dbReference>
<dbReference type="InterPro" id="IPR044087">
    <property type="entry name" value="NahD-like"/>
</dbReference>
<dbReference type="CDD" id="cd03022">
    <property type="entry name" value="DsbA_HCCA_Iso"/>
    <property type="match status" value="1"/>
</dbReference>
<accession>A0ABU9YUD3</accession>
<comment type="similarity">
    <text evidence="1">Belongs to the GST superfamily. NadH family.</text>
</comment>
<dbReference type="Gene3D" id="3.40.30.10">
    <property type="entry name" value="Glutaredoxin"/>
    <property type="match status" value="1"/>
</dbReference>
<dbReference type="InterPro" id="IPR051924">
    <property type="entry name" value="GST_Kappa/NadH"/>
</dbReference>
<dbReference type="InterPro" id="IPR014440">
    <property type="entry name" value="HCCAis_GSTk"/>
</dbReference>
<dbReference type="SUPFAM" id="SSF52833">
    <property type="entry name" value="Thioredoxin-like"/>
    <property type="match status" value="1"/>
</dbReference>
<dbReference type="Pfam" id="PF01323">
    <property type="entry name" value="DSBA"/>
    <property type="match status" value="1"/>
</dbReference>
<evidence type="ECO:0000259" key="2">
    <source>
        <dbReference type="Pfam" id="PF01323"/>
    </source>
</evidence>
<comment type="caution">
    <text evidence="3">The sequence shown here is derived from an EMBL/GenBank/DDBJ whole genome shotgun (WGS) entry which is preliminary data.</text>
</comment>
<feature type="domain" description="DSBA-like thioredoxin" evidence="2">
    <location>
        <begin position="17"/>
        <end position="207"/>
    </location>
</feature>
<proteinExistence type="inferred from homology"/>
<evidence type="ECO:0000313" key="3">
    <source>
        <dbReference type="EMBL" id="MEN3067151.1"/>
    </source>
</evidence>
<organism evidence="3 4">
    <name type="scientific">Uliginosibacterium sediminicola</name>
    <dbReference type="NCBI Taxonomy" id="2024550"/>
    <lineage>
        <taxon>Bacteria</taxon>
        <taxon>Pseudomonadati</taxon>
        <taxon>Pseudomonadota</taxon>
        <taxon>Betaproteobacteria</taxon>
        <taxon>Rhodocyclales</taxon>
        <taxon>Zoogloeaceae</taxon>
        <taxon>Uliginosibacterium</taxon>
    </lineage>
</organism>
<evidence type="ECO:0000256" key="1">
    <source>
        <dbReference type="PIRNR" id="PIRNR006386"/>
    </source>
</evidence>